<dbReference type="InterPro" id="IPR018946">
    <property type="entry name" value="PhoD-like_MPP"/>
</dbReference>
<dbReference type="Pfam" id="PF18962">
    <property type="entry name" value="Por_Secre_tail"/>
    <property type="match status" value="1"/>
</dbReference>
<dbReference type="Gene3D" id="3.60.21.70">
    <property type="entry name" value="PhoD-like phosphatase"/>
    <property type="match status" value="1"/>
</dbReference>
<dbReference type="PANTHER" id="PTHR43606">
    <property type="entry name" value="PHOSPHATASE, PUTATIVE (AFU_ORTHOLOGUE AFUA_6G08710)-RELATED"/>
    <property type="match status" value="1"/>
</dbReference>
<name>A0ABP3U2P9_9FLAO</name>
<evidence type="ECO:0000256" key="1">
    <source>
        <dbReference type="ARBA" id="ARBA00022729"/>
    </source>
</evidence>
<proteinExistence type="predicted"/>
<keyword evidence="1" id="KW-0732">Signal</keyword>
<gene>
    <name evidence="5" type="ORF">GCM10009430_26520</name>
</gene>
<evidence type="ECO:0000313" key="5">
    <source>
        <dbReference type="EMBL" id="GAA0723262.1"/>
    </source>
</evidence>
<dbReference type="InterPro" id="IPR029052">
    <property type="entry name" value="Metallo-depent_PP-like"/>
</dbReference>
<accession>A0ABP3U2P9</accession>
<dbReference type="Gene3D" id="2.60.40.380">
    <property type="entry name" value="Purple acid phosphatase-like, N-terminal"/>
    <property type="match status" value="1"/>
</dbReference>
<dbReference type="Proteomes" id="UP001501758">
    <property type="component" value="Unassembled WGS sequence"/>
</dbReference>
<feature type="domain" description="Phospholipase D N-terminal" evidence="3">
    <location>
        <begin position="52"/>
        <end position="139"/>
    </location>
</feature>
<dbReference type="RefSeq" id="WP_343912772.1">
    <property type="nucleotide sequence ID" value="NZ_BAAAGE010000002.1"/>
</dbReference>
<evidence type="ECO:0000259" key="4">
    <source>
        <dbReference type="Pfam" id="PF18962"/>
    </source>
</evidence>
<feature type="domain" description="PhoD-like phosphatase metallophosphatase" evidence="2">
    <location>
        <begin position="152"/>
        <end position="585"/>
    </location>
</feature>
<dbReference type="EMBL" id="BAAAGE010000002">
    <property type="protein sequence ID" value="GAA0723262.1"/>
    <property type="molecule type" value="Genomic_DNA"/>
</dbReference>
<evidence type="ECO:0000259" key="2">
    <source>
        <dbReference type="Pfam" id="PF09423"/>
    </source>
</evidence>
<comment type="caution">
    <text evidence="5">The sequence shown here is derived from an EMBL/GenBank/DDBJ whole genome shotgun (WGS) entry which is preliminary data.</text>
</comment>
<reference evidence="6" key="1">
    <citation type="journal article" date="2019" name="Int. J. Syst. Evol. Microbiol.">
        <title>The Global Catalogue of Microorganisms (GCM) 10K type strain sequencing project: providing services to taxonomists for standard genome sequencing and annotation.</title>
        <authorList>
            <consortium name="The Broad Institute Genomics Platform"/>
            <consortium name="The Broad Institute Genome Sequencing Center for Infectious Disease"/>
            <person name="Wu L."/>
            <person name="Ma J."/>
        </authorList>
    </citation>
    <scope>NUCLEOTIDE SEQUENCE [LARGE SCALE GENOMIC DNA]</scope>
    <source>
        <strain evidence="6">JCM 15974</strain>
    </source>
</reference>
<dbReference type="InterPro" id="IPR038607">
    <property type="entry name" value="PhoD-like_sf"/>
</dbReference>
<dbReference type="InterPro" id="IPR052900">
    <property type="entry name" value="Phospholipid_Metab_Enz"/>
</dbReference>
<evidence type="ECO:0000259" key="3">
    <source>
        <dbReference type="Pfam" id="PF16655"/>
    </source>
</evidence>
<dbReference type="PANTHER" id="PTHR43606:SF7">
    <property type="entry name" value="PHOSPHATASE, PUTATIVE (AFU_ORTHOLOGUE AFUA_6G08710)-RELATED"/>
    <property type="match status" value="1"/>
</dbReference>
<dbReference type="Pfam" id="PF09423">
    <property type="entry name" value="PhoD"/>
    <property type="match status" value="1"/>
</dbReference>
<organism evidence="5 6">
    <name type="scientific">Aquimarina litoralis</name>
    <dbReference type="NCBI Taxonomy" id="584605"/>
    <lineage>
        <taxon>Bacteria</taxon>
        <taxon>Pseudomonadati</taxon>
        <taxon>Bacteroidota</taxon>
        <taxon>Flavobacteriia</taxon>
        <taxon>Flavobacteriales</taxon>
        <taxon>Flavobacteriaceae</taxon>
        <taxon>Aquimarina</taxon>
    </lineage>
</organism>
<protein>
    <submittedName>
        <fullName evidence="5">Alkaline phosphatase D family protein</fullName>
    </submittedName>
</protein>
<dbReference type="Pfam" id="PF16655">
    <property type="entry name" value="PhoD_N"/>
    <property type="match status" value="1"/>
</dbReference>
<dbReference type="InterPro" id="IPR026444">
    <property type="entry name" value="Secre_tail"/>
</dbReference>
<feature type="domain" description="Secretion system C-terminal sorting" evidence="4">
    <location>
        <begin position="652"/>
        <end position="729"/>
    </location>
</feature>
<dbReference type="InterPro" id="IPR032093">
    <property type="entry name" value="PhoD_N"/>
</dbReference>
<evidence type="ECO:0000313" key="6">
    <source>
        <dbReference type="Proteomes" id="UP001501758"/>
    </source>
</evidence>
<dbReference type="CDD" id="cd07389">
    <property type="entry name" value="MPP_PhoD"/>
    <property type="match status" value="1"/>
</dbReference>
<dbReference type="SUPFAM" id="SSF56300">
    <property type="entry name" value="Metallo-dependent phosphatases"/>
    <property type="match status" value="1"/>
</dbReference>
<dbReference type="NCBIfam" id="TIGR04183">
    <property type="entry name" value="Por_Secre_tail"/>
    <property type="match status" value="1"/>
</dbReference>
<sequence>MKSNLKNLIFLFLCTHCFYAQQINTVLTKIERTVNVGDVSDYFNPSLAPFYHGVASGDPLENSVIIWTRVTTNETNVQVNWKIAKDPQMNQIVQQGSTNTSQSKDYTVKVDAIGLEPYTVYYYQFESLSAKSIIGKTRTAPAQEDLVDNLRFAVLSCSNYQNGYFNAYNQIASRTDLDAVIHLGDYIYEYESGGYGYNNEINRGHVPENEIITLDDYRVRHSYYKLDPMLRNVHQQHAFINIWDDHEFANDANKFGAENHSSSSEGDWEARKNNAFKAYFEWMPVRANSIEEYRLYRKISYGKLMDLIMLDTRIEGRDTQVNSSKNLISAAASNDAFKTFAQNVIAKKDLTKEEELKEVLKEVLPMILNVSLDSSEESKNEKALNAEELDQVIDGFVNQVLQKGSFDNKSTFALEQLLQKGTKYRESQLSKSNRESYKSILGSEQFLWLKNQLQSSSAKWRIIGNQVMVMPWNGVPSNDAWDGYQEEREQLLEFINTNNINNVIVLTGDIHSTFVGEVRYKGDCEMCEFVVPSVTSTNLDFLGGVASGLSEFYIRLLNRHIKDVDLDNHGYYVLDVRENRVQADWFDTNDVSRPIAQENRSRSWYVNSNDCKVRRTSQAAIALNGRETQKETTIKHELSSGSVSEKFVVMGVYPNPIFDKGNVHYVMNSEGKVIINLFDVQGRLVQKLQEQELQKGIYNLSFDVDGLKTGNYILSIKSGNTKATRNVIIR</sequence>
<keyword evidence="6" id="KW-1185">Reference proteome</keyword>